<dbReference type="InterPro" id="IPR001509">
    <property type="entry name" value="Epimerase_deHydtase"/>
</dbReference>
<gene>
    <name evidence="4" type="ORF">GWK17_15635</name>
</gene>
<feature type="domain" description="NAD-dependent epimerase/dehydratase" evidence="3">
    <location>
        <begin position="6"/>
        <end position="202"/>
    </location>
</feature>
<dbReference type="EMBL" id="JAAVUM010000011">
    <property type="protein sequence ID" value="NKE06880.1"/>
    <property type="molecule type" value="Genomic_DNA"/>
</dbReference>
<protein>
    <submittedName>
        <fullName evidence="4">Oxidoreductase</fullName>
    </submittedName>
</protein>
<comment type="subcellular location">
    <subcellularLocation>
        <location evidence="1">Membrane</location>
    </subcellularLocation>
</comment>
<dbReference type="InterPro" id="IPR036291">
    <property type="entry name" value="NAD(P)-bd_dom_sf"/>
</dbReference>
<dbReference type="CDD" id="cd05250">
    <property type="entry name" value="CC3_like_SDR_a"/>
    <property type="match status" value="1"/>
</dbReference>
<dbReference type="AlphaFoldDB" id="A0A846TIV0"/>
<dbReference type="Pfam" id="PF01370">
    <property type="entry name" value="Epimerase"/>
    <property type="match status" value="1"/>
</dbReference>
<evidence type="ECO:0000259" key="3">
    <source>
        <dbReference type="Pfam" id="PF01370"/>
    </source>
</evidence>
<dbReference type="PANTHER" id="PTHR14097">
    <property type="entry name" value="OXIDOREDUCTASE HTATIP2"/>
    <property type="match status" value="1"/>
</dbReference>
<evidence type="ECO:0000313" key="5">
    <source>
        <dbReference type="Proteomes" id="UP000587942"/>
    </source>
</evidence>
<keyword evidence="2" id="KW-0472">Membrane</keyword>
<accession>A0A846TIV0</accession>
<proteinExistence type="predicted"/>
<dbReference type="Gene3D" id="3.40.50.720">
    <property type="entry name" value="NAD(P)-binding Rossmann-like Domain"/>
    <property type="match status" value="1"/>
</dbReference>
<dbReference type="SUPFAM" id="SSF51735">
    <property type="entry name" value="NAD(P)-binding Rossmann-fold domains"/>
    <property type="match status" value="1"/>
</dbReference>
<sequence>MVGKTALIAGATGLIGKELLQLLLNGNEYDKVVAIVRRSVEINHPKLEERVVDFDQLDQYNELFAVDDVFCALGTTIKKAKTKEAMWKIDVDYPVAIARLASSHGAKKFLLVSSMNANPESPIFYSKMKGRLEEEIKKIAFETTAIFRPSLLLGERDEFRLGERSAAAIFTKVPFLFAGPFRKYKAIEGRTVASAMYQVAQKDAKGLTVYPSEEIHDIGQ</sequence>
<comment type="caution">
    <text evidence="4">The sequence shown here is derived from an EMBL/GenBank/DDBJ whole genome shotgun (WGS) entry which is preliminary data.</text>
</comment>
<evidence type="ECO:0000256" key="2">
    <source>
        <dbReference type="ARBA" id="ARBA00023136"/>
    </source>
</evidence>
<dbReference type="PANTHER" id="PTHR14097:SF7">
    <property type="entry name" value="OXIDOREDUCTASE HTATIP2"/>
    <property type="match status" value="1"/>
</dbReference>
<organism evidence="4 5">
    <name type="scientific">Mesobacillus selenatarsenatis</name>
    <dbReference type="NCBI Taxonomy" id="388741"/>
    <lineage>
        <taxon>Bacteria</taxon>
        <taxon>Bacillati</taxon>
        <taxon>Bacillota</taxon>
        <taxon>Bacilli</taxon>
        <taxon>Bacillales</taxon>
        <taxon>Bacillaceae</taxon>
        <taxon>Mesobacillus</taxon>
    </lineage>
</organism>
<evidence type="ECO:0000313" key="4">
    <source>
        <dbReference type="EMBL" id="NKE06880.1"/>
    </source>
</evidence>
<dbReference type="Proteomes" id="UP000587942">
    <property type="component" value="Unassembled WGS sequence"/>
</dbReference>
<dbReference type="GO" id="GO:0016020">
    <property type="term" value="C:membrane"/>
    <property type="evidence" value="ECO:0007669"/>
    <property type="project" value="UniProtKB-SubCell"/>
</dbReference>
<reference evidence="4 5" key="1">
    <citation type="submission" date="2020-03" db="EMBL/GenBank/DDBJ databases">
        <authorList>
            <person name="Sun Q."/>
        </authorList>
    </citation>
    <scope>NUCLEOTIDE SEQUENCE [LARGE SCALE GENOMIC DNA]</scope>
    <source>
        <strain evidence="4 5">KACC 21451</strain>
    </source>
</reference>
<name>A0A846TIV0_9BACI</name>
<evidence type="ECO:0000256" key="1">
    <source>
        <dbReference type="ARBA" id="ARBA00004370"/>
    </source>
</evidence>